<dbReference type="GO" id="GO:0004315">
    <property type="term" value="F:3-oxoacyl-[acyl-carrier-protein] synthase activity"/>
    <property type="evidence" value="ECO:0007669"/>
    <property type="project" value="InterPro"/>
</dbReference>
<evidence type="ECO:0000313" key="6">
    <source>
        <dbReference type="Proteomes" id="UP000268469"/>
    </source>
</evidence>
<dbReference type="Pfam" id="PF08541">
    <property type="entry name" value="ACP_syn_III_C"/>
    <property type="match status" value="1"/>
</dbReference>
<dbReference type="Proteomes" id="UP000268469">
    <property type="component" value="Unassembled WGS sequence"/>
</dbReference>
<gene>
    <name evidence="5" type="ORF">DRP53_10680</name>
</gene>
<keyword evidence="2" id="KW-0012">Acyltransferase</keyword>
<evidence type="ECO:0000259" key="3">
    <source>
        <dbReference type="Pfam" id="PF08541"/>
    </source>
</evidence>
<evidence type="ECO:0000259" key="4">
    <source>
        <dbReference type="Pfam" id="PF08545"/>
    </source>
</evidence>
<evidence type="ECO:0000256" key="2">
    <source>
        <dbReference type="ARBA" id="ARBA00023315"/>
    </source>
</evidence>
<evidence type="ECO:0000256" key="1">
    <source>
        <dbReference type="ARBA" id="ARBA00022679"/>
    </source>
</evidence>
<reference evidence="5 6" key="1">
    <citation type="submission" date="2018-06" db="EMBL/GenBank/DDBJ databases">
        <title>Extensive metabolic versatility and redundancy in microbially diverse, dynamic hydrothermal sediments.</title>
        <authorList>
            <person name="Dombrowski N."/>
            <person name="Teske A."/>
            <person name="Baker B.J."/>
        </authorList>
    </citation>
    <scope>NUCLEOTIDE SEQUENCE [LARGE SCALE GENOMIC DNA]</scope>
    <source>
        <strain evidence="5">B36_G15</strain>
    </source>
</reference>
<dbReference type="Pfam" id="PF08545">
    <property type="entry name" value="ACP_syn_III"/>
    <property type="match status" value="1"/>
</dbReference>
<comment type="caution">
    <text evidence="5">The sequence shown here is derived from an EMBL/GenBank/DDBJ whole genome shotgun (WGS) entry which is preliminary data.</text>
</comment>
<dbReference type="InterPro" id="IPR013751">
    <property type="entry name" value="ACP_syn_III_N"/>
</dbReference>
<dbReference type="GO" id="GO:0006633">
    <property type="term" value="P:fatty acid biosynthetic process"/>
    <property type="evidence" value="ECO:0007669"/>
    <property type="project" value="InterPro"/>
</dbReference>
<feature type="domain" description="Beta-ketoacyl-[acyl-carrier-protein] synthase III C-terminal" evidence="3">
    <location>
        <begin position="264"/>
        <end position="342"/>
    </location>
</feature>
<dbReference type="NCBIfam" id="NF006720">
    <property type="entry name" value="PRK09258.1"/>
    <property type="match status" value="1"/>
</dbReference>
<accession>A0A660SCG7</accession>
<dbReference type="CDD" id="cd00830">
    <property type="entry name" value="KAS_III"/>
    <property type="match status" value="1"/>
</dbReference>
<dbReference type="InterPro" id="IPR016039">
    <property type="entry name" value="Thiolase-like"/>
</dbReference>
<dbReference type="EMBL" id="QNBE01000157">
    <property type="protein sequence ID" value="RKX68484.1"/>
    <property type="molecule type" value="Genomic_DNA"/>
</dbReference>
<dbReference type="SUPFAM" id="SSF53901">
    <property type="entry name" value="Thiolase-like"/>
    <property type="match status" value="1"/>
</dbReference>
<organism evidence="5 6">
    <name type="scientific">candidate division WOR-3 bacterium</name>
    <dbReference type="NCBI Taxonomy" id="2052148"/>
    <lineage>
        <taxon>Bacteria</taxon>
        <taxon>Bacteria division WOR-3</taxon>
    </lineage>
</organism>
<proteinExistence type="predicted"/>
<dbReference type="Gene3D" id="3.40.47.10">
    <property type="match status" value="2"/>
</dbReference>
<protein>
    <submittedName>
        <fullName evidence="5">3-oxoacyl-ACP synthase III</fullName>
    </submittedName>
</protein>
<feature type="domain" description="Beta-ketoacyl-[acyl-carrier-protein] synthase III N-terminal" evidence="4">
    <location>
        <begin position="117"/>
        <end position="202"/>
    </location>
</feature>
<dbReference type="PANTHER" id="PTHR34069:SF3">
    <property type="entry name" value="ACYL-COA:ACYL-COA ALKYLTRANSFERASE"/>
    <property type="match status" value="1"/>
</dbReference>
<keyword evidence="1" id="KW-0808">Transferase</keyword>
<dbReference type="InterPro" id="IPR013747">
    <property type="entry name" value="ACP_syn_III_C"/>
</dbReference>
<evidence type="ECO:0000313" key="5">
    <source>
        <dbReference type="EMBL" id="RKX68484.1"/>
    </source>
</evidence>
<dbReference type="AlphaFoldDB" id="A0A660SCG7"/>
<dbReference type="GO" id="GO:0044550">
    <property type="term" value="P:secondary metabolite biosynthetic process"/>
    <property type="evidence" value="ECO:0007669"/>
    <property type="project" value="TreeGrafter"/>
</dbReference>
<sequence>MRYRNVCIESFGYEIPDNVITSLSLEERLAPVYDKLNLNFGRLEMMTGIRERRFWDDGVPPSQASTKAAEKAIANAGIDKKDIGCLLHTSLSRDFLEPATAFLVHDALGLPPTATIFDISNACLGFVNGMVTLANMIELGQVKAGIVVASESSRHITEATIEEILNDPNITKAKLKLHFASLTLGSGAVAVVLTHSSLSRSRHKLLGGVLRTASQHNHLCRIEKDTYFFEPNSRPQMRTDFQGVLKNGLLLAEETWKALKRELRWHNSDVDKVFCHQVSVVHQDLLFDTLGLDESKGFSSVEYLGNIGAVSLPITLAIAVDEGRLEPGDKVAMLGIGSGLSCLMLGAEW</sequence>
<dbReference type="PANTHER" id="PTHR34069">
    <property type="entry name" value="3-OXOACYL-[ACYL-CARRIER-PROTEIN] SYNTHASE 3"/>
    <property type="match status" value="1"/>
</dbReference>
<name>A0A660SCG7_UNCW3</name>